<keyword evidence="4" id="KW-1185">Reference proteome</keyword>
<gene>
    <name evidence="3" type="ORF">LUCI_2670</name>
</gene>
<evidence type="ECO:0000313" key="3">
    <source>
        <dbReference type="EMBL" id="VBB07421.1"/>
    </source>
</evidence>
<keyword evidence="2" id="KW-0732">Signal</keyword>
<sequence length="78" mass="8587">MKKLNTVLAGFALSVFLGVSMVATVANANANVSDIAEVANELHPPMNEVEKELHPDSDVSRQSPTMREETNYFRPKNN</sequence>
<proteinExistence type="predicted"/>
<protein>
    <submittedName>
        <fullName evidence="3">Uncharacterized protein</fullName>
    </submittedName>
</protein>
<evidence type="ECO:0000256" key="1">
    <source>
        <dbReference type="SAM" id="MobiDB-lite"/>
    </source>
</evidence>
<feature type="chain" id="PRO_5019750653" evidence="2">
    <location>
        <begin position="29"/>
        <end position="78"/>
    </location>
</feature>
<reference evidence="3 4" key="1">
    <citation type="submission" date="2018-06" db="EMBL/GenBank/DDBJ databases">
        <authorList>
            <person name="Strepis N."/>
        </authorList>
    </citation>
    <scope>NUCLEOTIDE SEQUENCE [LARGE SCALE GENOMIC DNA]</scope>
    <source>
        <strain evidence="3">LUCI</strain>
    </source>
</reference>
<evidence type="ECO:0000256" key="2">
    <source>
        <dbReference type="SAM" id="SignalP"/>
    </source>
</evidence>
<feature type="compositionally biased region" description="Basic and acidic residues" evidence="1">
    <location>
        <begin position="48"/>
        <end position="59"/>
    </location>
</feature>
<feature type="region of interest" description="Disordered" evidence="1">
    <location>
        <begin position="48"/>
        <end position="78"/>
    </location>
</feature>
<dbReference type="AlphaFoldDB" id="A0A498R7R4"/>
<evidence type="ECO:0000313" key="4">
    <source>
        <dbReference type="Proteomes" id="UP000277811"/>
    </source>
</evidence>
<name>A0A498R7R4_9FIRM</name>
<feature type="signal peptide" evidence="2">
    <location>
        <begin position="1"/>
        <end position="28"/>
    </location>
</feature>
<dbReference type="EMBL" id="UPPP01000074">
    <property type="protein sequence ID" value="VBB07421.1"/>
    <property type="molecule type" value="Genomic_DNA"/>
</dbReference>
<organism evidence="3 4">
    <name type="scientific">Lucifera butyrica</name>
    <dbReference type="NCBI Taxonomy" id="1351585"/>
    <lineage>
        <taxon>Bacteria</taxon>
        <taxon>Bacillati</taxon>
        <taxon>Bacillota</taxon>
        <taxon>Negativicutes</taxon>
        <taxon>Veillonellales</taxon>
        <taxon>Veillonellaceae</taxon>
        <taxon>Lucifera</taxon>
    </lineage>
</organism>
<dbReference type="Proteomes" id="UP000277811">
    <property type="component" value="Unassembled WGS sequence"/>
</dbReference>
<accession>A0A498R7R4</accession>
<dbReference type="RefSeq" id="WP_122628358.1">
    <property type="nucleotide sequence ID" value="NZ_UPPP01000074.1"/>
</dbReference>